<accession>A0A508WW04</accession>
<dbReference type="EMBL" id="CABFNB010000096">
    <property type="protein sequence ID" value="VTZ61741.1"/>
    <property type="molecule type" value="Genomic_DNA"/>
</dbReference>
<dbReference type="AlphaFoldDB" id="A0A508WW04"/>
<name>A0A508WW04_9HYPH</name>
<organism evidence="1">
    <name type="scientific">Sinorhizobium medicae</name>
    <dbReference type="NCBI Taxonomy" id="110321"/>
    <lineage>
        <taxon>Bacteria</taxon>
        <taxon>Pseudomonadati</taxon>
        <taxon>Pseudomonadota</taxon>
        <taxon>Alphaproteobacteria</taxon>
        <taxon>Hyphomicrobiales</taxon>
        <taxon>Rhizobiaceae</taxon>
        <taxon>Sinorhizobium/Ensifer group</taxon>
        <taxon>Sinorhizobium</taxon>
    </lineage>
</organism>
<evidence type="ECO:0000313" key="1">
    <source>
        <dbReference type="EMBL" id="VTZ61741.1"/>
    </source>
</evidence>
<protein>
    <submittedName>
        <fullName evidence="1">Uncharacterized protein</fullName>
    </submittedName>
</protein>
<reference evidence="1" key="1">
    <citation type="submission" date="2019-06" db="EMBL/GenBank/DDBJ databases">
        <authorList>
            <person name="Le Quere A."/>
            <person name="Colella S."/>
        </authorList>
    </citation>
    <scope>NUCLEOTIDE SEQUENCE</scope>
    <source>
        <strain evidence="1">EmedicaeMD41</strain>
    </source>
</reference>
<sequence>MAETARMSSLWQLAVTATTSCHPGGGRWKVLAARQPSSAEIFERLQAVGVRCAVYAYRLPALRNSYLWRIRCNNLVGWCGLFRQAVFVSVWHHQFLAFKASAPQSCQEGTAPAALRHYSHERLTRLPLGMTTPISLNGFAWPRA</sequence>
<dbReference type="PROSITE" id="PS51257">
    <property type="entry name" value="PROKAR_LIPOPROTEIN"/>
    <property type="match status" value="1"/>
</dbReference>
<proteinExistence type="predicted"/>
<gene>
    <name evidence="1" type="ORF">EMEDMD4_300107</name>
</gene>
<dbReference type="Proteomes" id="UP000507954">
    <property type="component" value="Unassembled WGS sequence"/>
</dbReference>